<dbReference type="EMBL" id="MG373769">
    <property type="protein sequence ID" value="AVH79523.1"/>
    <property type="molecule type" value="Genomic_DNA"/>
</dbReference>
<protein>
    <submittedName>
        <fullName evidence="1">Uncharacterized protein</fullName>
    </submittedName>
</protein>
<dbReference type="AlphaFoldDB" id="A0A2P0ZGD9"/>
<evidence type="ECO:0000313" key="1">
    <source>
        <dbReference type="EMBL" id="AVH79523.1"/>
    </source>
</evidence>
<reference evidence="1" key="1">
    <citation type="journal article" date="2018" name="Science">
        <title>Natural noncanonical protein splicing yields products with diverse ?-amino acid residues.</title>
        <authorList>
            <person name="Morinaka B.I."/>
            <person name="Lakis E."/>
            <person name="Verest M."/>
            <person name="Helf M.J."/>
            <person name="Scalvenzi T."/>
            <person name="Vagstad A.L."/>
            <person name="Sims J."/>
            <person name="Sunagawa S."/>
            <person name="Gugger M."/>
            <person name="Piel J."/>
        </authorList>
    </citation>
    <scope>NUCLEOTIDE SEQUENCE</scope>
    <source>
        <strain evidence="1">PCC 9341</strain>
    </source>
</reference>
<accession>A0A2P0ZGD9</accession>
<name>A0A2P0ZGD9_9SYNE</name>
<organism evidence="1">
    <name type="scientific">Synechococcus sp. PCC 9341</name>
    <dbReference type="NCBI Taxonomy" id="2099386"/>
    <lineage>
        <taxon>Bacteria</taxon>
        <taxon>Bacillati</taxon>
        <taxon>Cyanobacteriota</taxon>
        <taxon>Cyanophyceae</taxon>
        <taxon>Synechococcales</taxon>
        <taxon>Synechococcaceae</taxon>
        <taxon>Synechococcus</taxon>
    </lineage>
</organism>
<proteinExistence type="predicted"/>
<sequence>MEKNLIESNQESNQPILPRSAWVSNVAHLRALFKAKKALDKIEKEAERINQ</sequence>